<sequence length="409" mass="44751">MARLILKSENLICLLLVISTRTFVNGQANFNTTANYRASSYASVSSARGLFLDETGDLLVASANSRITSVYEVNGEVQTSLLLQNTDLRLNHGIAYNRGYLYASSTVTAYRWPFTPGQRTEITETAEVVIKNMPSGGHSTRTLIFDDAGVLYVSVGSNANVDQDSSRARIRRFNVSSIPNGGIEFNTGEVFADGLRNEVGLAFDGEGVLWGVQNGADNLNRDDLGGDIHNTNPADELTKYDQPLGTFYGYPYCWTVDQLANHEHGEQFAWPSFMTDGVHTDAWCKNVNNNRPPTLPLPAHYAALGVTFYDGSVCNSSAGALPCSMTGDAFVAFHGSWNREPAAGYRVVRIPIDPQTRLPTGEILDVMYEPDPAGCGRCFRPVNLVFNKQGHLLVSADASSEIFRITYDQ</sequence>
<dbReference type="InterPro" id="IPR054539">
    <property type="entry name" value="Beta-prop_PDH"/>
</dbReference>
<reference evidence="3 4" key="1">
    <citation type="submission" date="2024-08" db="EMBL/GenBank/DDBJ databases">
        <authorList>
            <person name="Cucini C."/>
            <person name="Frati F."/>
        </authorList>
    </citation>
    <scope>NUCLEOTIDE SEQUENCE [LARGE SCALE GENOMIC DNA]</scope>
</reference>
<protein>
    <recommendedName>
        <fullName evidence="2">Pyrroloquinoline quinone-dependent pyranose dehydrogenase beta-propeller domain-containing protein</fullName>
    </recommendedName>
</protein>
<dbReference type="Proteomes" id="UP001642540">
    <property type="component" value="Unassembled WGS sequence"/>
</dbReference>
<evidence type="ECO:0000313" key="4">
    <source>
        <dbReference type="Proteomes" id="UP001642540"/>
    </source>
</evidence>
<evidence type="ECO:0000259" key="2">
    <source>
        <dbReference type="Pfam" id="PF22807"/>
    </source>
</evidence>
<feature type="domain" description="Pyrroloquinoline quinone-dependent pyranose dehydrogenase beta-propeller" evidence="2">
    <location>
        <begin position="33"/>
        <end position="406"/>
    </location>
</feature>
<organism evidence="3 4">
    <name type="scientific">Orchesella dallaii</name>
    <dbReference type="NCBI Taxonomy" id="48710"/>
    <lineage>
        <taxon>Eukaryota</taxon>
        <taxon>Metazoa</taxon>
        <taxon>Ecdysozoa</taxon>
        <taxon>Arthropoda</taxon>
        <taxon>Hexapoda</taxon>
        <taxon>Collembola</taxon>
        <taxon>Entomobryomorpha</taxon>
        <taxon>Entomobryoidea</taxon>
        <taxon>Orchesellidae</taxon>
        <taxon>Orchesellinae</taxon>
        <taxon>Orchesella</taxon>
    </lineage>
</organism>
<dbReference type="Pfam" id="PF22807">
    <property type="entry name" value="TrAA12"/>
    <property type="match status" value="1"/>
</dbReference>
<keyword evidence="4" id="KW-1185">Reference proteome</keyword>
<feature type="chain" id="PRO_5046690548" description="Pyrroloquinoline quinone-dependent pyranose dehydrogenase beta-propeller domain-containing protein" evidence="1">
    <location>
        <begin position="27"/>
        <end position="409"/>
    </location>
</feature>
<evidence type="ECO:0000313" key="3">
    <source>
        <dbReference type="EMBL" id="CAL8072894.1"/>
    </source>
</evidence>
<feature type="signal peptide" evidence="1">
    <location>
        <begin position="1"/>
        <end position="26"/>
    </location>
</feature>
<dbReference type="Gene3D" id="2.120.10.30">
    <property type="entry name" value="TolB, C-terminal domain"/>
    <property type="match status" value="1"/>
</dbReference>
<dbReference type="InterPro" id="IPR011042">
    <property type="entry name" value="6-blade_b-propeller_TolB-like"/>
</dbReference>
<gene>
    <name evidence="3" type="ORF">ODALV1_LOCUS2381</name>
</gene>
<evidence type="ECO:0000256" key="1">
    <source>
        <dbReference type="SAM" id="SignalP"/>
    </source>
</evidence>
<proteinExistence type="predicted"/>
<dbReference type="InterPro" id="IPR011041">
    <property type="entry name" value="Quinoprot_gluc/sorb_DH_b-prop"/>
</dbReference>
<keyword evidence="1" id="KW-0732">Signal</keyword>
<dbReference type="SUPFAM" id="SSF50952">
    <property type="entry name" value="Soluble quinoprotein glucose dehydrogenase"/>
    <property type="match status" value="1"/>
</dbReference>
<dbReference type="PANTHER" id="PTHR19328">
    <property type="entry name" value="HEDGEHOG-INTERACTING PROTEIN"/>
    <property type="match status" value="1"/>
</dbReference>
<dbReference type="EMBL" id="CAXLJM020000007">
    <property type="protein sequence ID" value="CAL8072894.1"/>
    <property type="molecule type" value="Genomic_DNA"/>
</dbReference>
<name>A0ABP1PRG9_9HEXA</name>
<comment type="caution">
    <text evidence="3">The sequence shown here is derived from an EMBL/GenBank/DDBJ whole genome shotgun (WGS) entry which is preliminary data.</text>
</comment>
<accession>A0ABP1PRG9</accession>
<dbReference type="PANTHER" id="PTHR19328:SF53">
    <property type="entry name" value="MEMBRANE PROTEIN"/>
    <property type="match status" value="1"/>
</dbReference>